<comment type="caution">
    <text evidence="4">The sequence shown here is derived from an EMBL/GenBank/DDBJ whole genome shotgun (WGS) entry which is preliminary data.</text>
</comment>
<dbReference type="SUPFAM" id="SSF53335">
    <property type="entry name" value="S-adenosyl-L-methionine-dependent methyltransferases"/>
    <property type="match status" value="1"/>
</dbReference>
<dbReference type="Gene3D" id="3.40.50.150">
    <property type="entry name" value="Vaccinia Virus protein VP39"/>
    <property type="match status" value="1"/>
</dbReference>
<evidence type="ECO:0000256" key="2">
    <source>
        <dbReference type="SAM" id="MobiDB-lite"/>
    </source>
</evidence>
<reference evidence="4 5" key="1">
    <citation type="submission" date="2020-08" db="EMBL/GenBank/DDBJ databases">
        <title>Above-ground endophytic microbial communities from plants in different locations in the United States.</title>
        <authorList>
            <person name="Frank C."/>
        </authorList>
    </citation>
    <scope>NUCLEOTIDE SEQUENCE [LARGE SCALE GENOMIC DNA]</scope>
    <source>
        <strain evidence="4 5">WP4_2_2</strain>
    </source>
</reference>
<evidence type="ECO:0000256" key="1">
    <source>
        <dbReference type="ARBA" id="ARBA00006594"/>
    </source>
</evidence>
<keyword evidence="5" id="KW-1185">Reference proteome</keyword>
<proteinExistence type="inferred from homology"/>
<dbReference type="AlphaFoldDB" id="A0A7W9U5S1"/>
<accession>A0A7W9U5S1</accession>
<dbReference type="EMBL" id="JACHBW010000027">
    <property type="protein sequence ID" value="MBB6106465.1"/>
    <property type="molecule type" value="Genomic_DNA"/>
</dbReference>
<evidence type="ECO:0000313" key="5">
    <source>
        <dbReference type="Proteomes" id="UP000571554"/>
    </source>
</evidence>
<dbReference type="GO" id="GO:0003677">
    <property type="term" value="F:DNA binding"/>
    <property type="evidence" value="ECO:0007669"/>
    <property type="project" value="InterPro"/>
</dbReference>
<gene>
    <name evidence="4" type="ORF">F4827_006340</name>
</gene>
<evidence type="ECO:0000313" key="4">
    <source>
        <dbReference type="EMBL" id="MBB6106465.1"/>
    </source>
</evidence>
<dbReference type="PRINTS" id="PR00507">
    <property type="entry name" value="N12N6MTFRASE"/>
</dbReference>
<dbReference type="RefSeq" id="WP_184123893.1">
    <property type="nucleotide sequence ID" value="NZ_JACHBW010000027.1"/>
</dbReference>
<evidence type="ECO:0000259" key="3">
    <source>
        <dbReference type="Pfam" id="PF02384"/>
    </source>
</evidence>
<sequence>MSRKSAEHKFEYTADEHQRNFVSLIKQFSYGHHLDTVFRDFVEMAAITMSNSVDRAQFDAREKRYLEIVGKYRKEEVERFPLMFAELTLAFEKRVSVMAAARERGVMASNLTDVLGETYMMLELGNDRSGQFFTPYAISKLMAGMIGGDAVARADAQGFARVHEPACGAGGMVIATAEAFHDAGLNYQQAMHATCIDIDSCCVNMTYLQLALLHIPAIVVHGNALTMEVWGHWFTPAHVLGGWGRKLRERRTLDVMRSLMGASSSEDEPGDEQVPPASSEEVIPDPVVEVEAAIHDVAVAGAEAEEAGELAVLERPVQAQASVGLADMFEEIVSTRPRERDIFDVIDQMALF</sequence>
<feature type="region of interest" description="Disordered" evidence="2">
    <location>
        <begin position="260"/>
        <end position="280"/>
    </location>
</feature>
<protein>
    <recommendedName>
        <fullName evidence="3">DNA methylase adenine-specific domain-containing protein</fullName>
    </recommendedName>
</protein>
<dbReference type="InterPro" id="IPR003356">
    <property type="entry name" value="DNA_methylase_A-5"/>
</dbReference>
<organism evidence="4 5">
    <name type="scientific">Paraburkholderia bannensis</name>
    <dbReference type="NCBI Taxonomy" id="765414"/>
    <lineage>
        <taxon>Bacteria</taxon>
        <taxon>Pseudomonadati</taxon>
        <taxon>Pseudomonadota</taxon>
        <taxon>Betaproteobacteria</taxon>
        <taxon>Burkholderiales</taxon>
        <taxon>Burkholderiaceae</taxon>
        <taxon>Paraburkholderia</taxon>
    </lineage>
</organism>
<dbReference type="GO" id="GO:0008170">
    <property type="term" value="F:N-methyltransferase activity"/>
    <property type="evidence" value="ECO:0007669"/>
    <property type="project" value="InterPro"/>
</dbReference>
<name>A0A7W9U5S1_9BURK</name>
<feature type="domain" description="DNA methylase adenine-specific" evidence="3">
    <location>
        <begin position="126"/>
        <end position="226"/>
    </location>
</feature>
<dbReference type="Proteomes" id="UP000571554">
    <property type="component" value="Unassembled WGS sequence"/>
</dbReference>
<comment type="similarity">
    <text evidence="1">Belongs to the N(4)/N(6)-methyltransferase family.</text>
</comment>
<dbReference type="Pfam" id="PF02384">
    <property type="entry name" value="N6_Mtase"/>
    <property type="match status" value="1"/>
</dbReference>
<dbReference type="InterPro" id="IPR029063">
    <property type="entry name" value="SAM-dependent_MTases_sf"/>
</dbReference>